<sequence length="565" mass="66437">MISVLMVGRNDSHGYNMHKRVAISINTFASLFDETDDEILFVDCNTRDGLPTLPEALMDTLTEKARKHLRVFRIRPSLYEKYKRGSILPISESLSKNVAIRRSNPKNRWILSTTSDNVVIPRESQHSFSSLLYEIQDGLYELPRFSVPESLWGILDRSRPEEIQNNFRKWGDDFALHNSVLMDRPDIIYDNPGDFQLFPRVQAFRVKGFDERMIRCWHHDSNLARRLYLLNGKSHSFLDKAFCYHCDHTWEVDYLHKRELTESDINDLGQFIFNVTTPHWTDEDDWGIPQEPLEEIKLDTSLGQTILSIFSLAKSEKKTFLQEEFQSTDSFNSVLLKNSLDFSPFFLNLIIHYSKIEMIYIGSKPNEFQDFFGNFNAIRKNIVRFEERSFIYENLNHSLIGKPQKELQVEPDLFLDTSENNEDVQRVYLVDLTNQSLNYKMNYKCQVVPVNDDNFSQYKKWIQRSLSTCLVEEQKRNRKDFSQSIFIFLGLMNSWAEDFVYPRFNLVHTTFGSHVMFGNARSPEEVKRRDSTFKRPSLKKWIQGATAGTFFHSIKMILKNLRTYP</sequence>
<dbReference type="SUPFAM" id="SSF53448">
    <property type="entry name" value="Nucleotide-diphospho-sugar transferases"/>
    <property type="match status" value="1"/>
</dbReference>
<gene>
    <name evidence="1" type="ORF">LFTS_01805</name>
</gene>
<dbReference type="InterPro" id="IPR029044">
    <property type="entry name" value="Nucleotide-diphossugar_trans"/>
</dbReference>
<protein>
    <submittedName>
        <fullName evidence="1">Uncharacterized protein</fullName>
    </submittedName>
</protein>
<dbReference type="EMBL" id="LT966316">
    <property type="protein sequence ID" value="SOU93157.1"/>
    <property type="molecule type" value="Genomic_DNA"/>
</dbReference>
<accession>A0A2I2MHI8</accession>
<proteinExistence type="predicted"/>
<dbReference type="AlphaFoldDB" id="A0A2I2MHI8"/>
<name>A0A2I2MHI8_9BACT</name>
<reference evidence="1" key="1">
    <citation type="submission" date="2017-12" db="EMBL/GenBank/DDBJ databases">
        <authorList>
            <consortium name="SysMetEx"/>
        </authorList>
    </citation>
    <scope>NUCLEOTIDE SEQUENCE</scope>
    <source>
        <strain evidence="1">Pb_238</strain>
    </source>
</reference>
<dbReference type="Gene3D" id="3.90.550.10">
    <property type="entry name" value="Spore Coat Polysaccharide Biosynthesis Protein SpsA, Chain A"/>
    <property type="match status" value="1"/>
</dbReference>
<dbReference type="RefSeq" id="WP_143461218.1">
    <property type="nucleotide sequence ID" value="NZ_MPOJ01000013.1"/>
</dbReference>
<organism evidence="1">
    <name type="scientific">Leptospirillum ferriphilum</name>
    <dbReference type="NCBI Taxonomy" id="178606"/>
    <lineage>
        <taxon>Bacteria</taxon>
        <taxon>Pseudomonadati</taxon>
        <taxon>Nitrospirota</taxon>
        <taxon>Nitrospiria</taxon>
        <taxon>Nitrospirales</taxon>
        <taxon>Nitrospiraceae</taxon>
        <taxon>Leptospirillum</taxon>
    </lineage>
</organism>
<evidence type="ECO:0000313" key="1">
    <source>
        <dbReference type="EMBL" id="SOU93157.1"/>
    </source>
</evidence>